<evidence type="ECO:0000256" key="12">
    <source>
        <dbReference type="PIRSR" id="PIRSR605150-2"/>
    </source>
</evidence>
<feature type="transmembrane region" description="Helical" evidence="14">
    <location>
        <begin position="521"/>
        <end position="540"/>
    </location>
</feature>
<feature type="binding site" evidence="12">
    <location>
        <position position="116"/>
    </location>
    <ligand>
        <name>UDP-alpha-D-glucose</name>
        <dbReference type="ChEBI" id="CHEBI:58885"/>
    </ligand>
</feature>
<evidence type="ECO:0000256" key="3">
    <source>
        <dbReference type="ARBA" id="ARBA00022679"/>
    </source>
</evidence>
<dbReference type="InterPro" id="IPR005150">
    <property type="entry name" value="Cellulose_synth"/>
</dbReference>
<proteinExistence type="inferred from homology"/>
<sequence length="733" mass="83710">MGSGSDGGGALPLFETKEAKFKNAYRLFLISMFIGICMIWVYRITQILFDDDVEERLVWMLLFLSELWFGFYWVITKSARWNRVYRYAFRDRLSHRYEDKLPRVDIFVCTADPTIEPPMMVINTVLSVMAYNYPTDKLSVYLSDDGGSDLTFYALLEASVFSKHWLPFCKKFNIEPRSPAAYFSTKSNSVVDVEGLSSIKKLYEEMEHRIDTAANLGRIPEEIRTKHKGFSEWVSVTSQRDHQTILQVLIDGRNPNAVDIDGVALPMLVYLSRQKSPNHPHNFKAGAMNALLRVSSKISNGKIILNVDCDMYSNNSESVRDALCFFMDEQKSHDIAFVQFPQSFYNLTKNDIYGSSLSILTEVELPGMDGCGGPLYIGTGCFHRREVLCGKKYGTEFDVEYEDSVLINKVQEGASKLEETAKIVADCTFEEGTQWGKEMGLKYGCAVEDVITGLSIHCRGWKSVYFNPTRKGFLGVAPITLGQTLVQYKRWAEGNLQMLLSRYGPLQSYGVGRIKLGHRMVYCLWCIWAPNWLATLYYSVIPSLYLLKGIPLFPRISSLWFLPFAYVIITEILSSIGEFLFYGSTLGCWWNEQRMWIFRSTTSYLFGFIDTLLNLFGFAKSRFDITAKLIDKDVAKRKDIMEFGNSSPMFIILATLAMLNLYCFFWGVKRMIINTQTPSFDSLLLQVLLCGFLVIINLPIYNGLFFRKDNGRMPTSVTVKSIILAVSVCFFIM</sequence>
<dbReference type="GO" id="GO:0030244">
    <property type="term" value="P:cellulose biosynthetic process"/>
    <property type="evidence" value="ECO:0007669"/>
    <property type="project" value="InterPro"/>
</dbReference>
<comment type="similarity">
    <text evidence="10">Belongs to the glycosyltransferase 2 family. Plant cellulose synthase-like E subfamily.</text>
</comment>
<evidence type="ECO:0000256" key="2">
    <source>
        <dbReference type="ARBA" id="ARBA00022676"/>
    </source>
</evidence>
<dbReference type="SUPFAM" id="SSF53448">
    <property type="entry name" value="Nucleotide-diphospho-sugar transferases"/>
    <property type="match status" value="1"/>
</dbReference>
<evidence type="ECO:0000256" key="7">
    <source>
        <dbReference type="ARBA" id="ARBA00023136"/>
    </source>
</evidence>
<evidence type="ECO:0000256" key="4">
    <source>
        <dbReference type="ARBA" id="ARBA00022692"/>
    </source>
</evidence>
<feature type="transmembrane region" description="Helical" evidence="14">
    <location>
        <begin position="560"/>
        <end position="581"/>
    </location>
</feature>
<dbReference type="GO" id="GO:0071555">
    <property type="term" value="P:cell wall organization"/>
    <property type="evidence" value="ECO:0007669"/>
    <property type="project" value="UniProtKB-KW"/>
</dbReference>
<dbReference type="OrthoDB" id="72851at2759"/>
<keyword evidence="4 14" id="KW-0812">Transmembrane</keyword>
<evidence type="ECO:0008006" key="17">
    <source>
        <dbReference type="Google" id="ProtNLM"/>
    </source>
</evidence>
<evidence type="ECO:0000256" key="8">
    <source>
        <dbReference type="ARBA" id="ARBA00023316"/>
    </source>
</evidence>
<feature type="binding site" evidence="13">
    <location>
        <position position="308"/>
    </location>
    <ligand>
        <name>Mn(2+)</name>
        <dbReference type="ChEBI" id="CHEBI:29035"/>
    </ligand>
</feature>
<dbReference type="PANTHER" id="PTHR13301">
    <property type="entry name" value="X-BOX TRANSCRIPTION FACTOR-RELATED"/>
    <property type="match status" value="1"/>
</dbReference>
<keyword evidence="2" id="KW-0328">Glycosyltransferase</keyword>
<dbReference type="InParanoid" id="A0A2G5C0R7"/>
<evidence type="ECO:0000256" key="6">
    <source>
        <dbReference type="ARBA" id="ARBA00023034"/>
    </source>
</evidence>
<dbReference type="AlphaFoldDB" id="A0A2G5C0R7"/>
<feature type="active site" evidence="11">
    <location>
        <position position="449"/>
    </location>
</feature>
<gene>
    <name evidence="15" type="ORF">AQUCO_16800005v1</name>
</gene>
<keyword evidence="7 14" id="KW-0472">Membrane</keyword>
<dbReference type="FunCoup" id="A0A2G5C0R7">
    <property type="interactions" value="27"/>
</dbReference>
<feature type="binding site" evidence="12">
    <location>
        <position position="145"/>
    </location>
    <ligand>
        <name>UDP-alpha-D-glucose</name>
        <dbReference type="ChEBI" id="CHEBI:58885"/>
    </ligand>
</feature>
<evidence type="ECO:0000256" key="1">
    <source>
        <dbReference type="ARBA" id="ARBA00004653"/>
    </source>
</evidence>
<feature type="active site" evidence="11">
    <location>
        <position position="145"/>
    </location>
</feature>
<dbReference type="Gene3D" id="3.90.550.10">
    <property type="entry name" value="Spore Coat Polysaccharide Biosynthesis Protein SpsA, Chain A"/>
    <property type="match status" value="2"/>
</dbReference>
<accession>A0A2G5C0R7</accession>
<dbReference type="GO" id="GO:0000139">
    <property type="term" value="C:Golgi membrane"/>
    <property type="evidence" value="ECO:0007669"/>
    <property type="project" value="UniProtKB-SubCell"/>
</dbReference>
<comment type="subcellular location">
    <subcellularLocation>
        <location evidence="1">Golgi apparatus membrane</location>
        <topology evidence="1">Multi-pass membrane protein</topology>
    </subcellularLocation>
</comment>
<keyword evidence="16" id="KW-1185">Reference proteome</keyword>
<feature type="binding site" evidence="13">
    <location>
        <position position="284"/>
    </location>
    <ligand>
        <name>Mn(2+)</name>
        <dbReference type="ChEBI" id="CHEBI:29035"/>
    </ligand>
</feature>
<evidence type="ECO:0000256" key="9">
    <source>
        <dbReference type="ARBA" id="ARBA00037405"/>
    </source>
</evidence>
<feature type="transmembrane region" description="Helical" evidence="14">
    <location>
        <begin position="602"/>
        <end position="619"/>
    </location>
</feature>
<reference evidence="15 16" key="1">
    <citation type="submission" date="2017-09" db="EMBL/GenBank/DDBJ databases">
        <title>WGS assembly of Aquilegia coerulea Goldsmith.</title>
        <authorList>
            <person name="Hodges S."/>
            <person name="Kramer E."/>
            <person name="Nordborg M."/>
            <person name="Tomkins J."/>
            <person name="Borevitz J."/>
            <person name="Derieg N."/>
            <person name="Yan J."/>
            <person name="Mihaltcheva S."/>
            <person name="Hayes R.D."/>
            <person name="Rokhsar D."/>
        </authorList>
    </citation>
    <scope>NUCLEOTIDE SEQUENCE [LARGE SCALE GENOMIC DNA]</scope>
    <source>
        <strain evidence="16">cv. Goldsmith</strain>
    </source>
</reference>
<feature type="transmembrane region" description="Helical" evidence="14">
    <location>
        <begin position="57"/>
        <end position="75"/>
    </location>
</feature>
<evidence type="ECO:0000256" key="13">
    <source>
        <dbReference type="PIRSR" id="PIRSR605150-3"/>
    </source>
</evidence>
<organism evidence="15 16">
    <name type="scientific">Aquilegia coerulea</name>
    <name type="common">Rocky mountain columbine</name>
    <dbReference type="NCBI Taxonomy" id="218851"/>
    <lineage>
        <taxon>Eukaryota</taxon>
        <taxon>Viridiplantae</taxon>
        <taxon>Streptophyta</taxon>
        <taxon>Embryophyta</taxon>
        <taxon>Tracheophyta</taxon>
        <taxon>Spermatophyta</taxon>
        <taxon>Magnoliopsida</taxon>
        <taxon>Ranunculales</taxon>
        <taxon>Ranunculaceae</taxon>
        <taxon>Thalictroideae</taxon>
        <taxon>Aquilegia</taxon>
    </lineage>
</organism>
<evidence type="ECO:0000256" key="11">
    <source>
        <dbReference type="PIRSR" id="PIRSR605150-1"/>
    </source>
</evidence>
<dbReference type="FunFam" id="3.90.550.10:FF:000138">
    <property type="entry name" value="Cellulose synthase isolog"/>
    <property type="match status" value="1"/>
</dbReference>
<feature type="transmembrane region" description="Helical" evidence="14">
    <location>
        <begin position="680"/>
        <end position="701"/>
    </location>
</feature>
<protein>
    <recommendedName>
        <fullName evidence="17">Glycosyltransferase 2-like domain-containing protein</fullName>
    </recommendedName>
</protein>
<evidence type="ECO:0000313" key="16">
    <source>
        <dbReference type="Proteomes" id="UP000230069"/>
    </source>
</evidence>
<dbReference type="EMBL" id="KZ305169">
    <property type="protein sequence ID" value="PIA24868.1"/>
    <property type="molecule type" value="Genomic_DNA"/>
</dbReference>
<evidence type="ECO:0000313" key="15">
    <source>
        <dbReference type="EMBL" id="PIA24868.1"/>
    </source>
</evidence>
<dbReference type="Pfam" id="PF03552">
    <property type="entry name" value="Cellulose_synt"/>
    <property type="match status" value="2"/>
</dbReference>
<keyword evidence="5 14" id="KW-1133">Transmembrane helix</keyword>
<dbReference type="STRING" id="218851.A0A2G5C0R7"/>
<dbReference type="InterPro" id="IPR029044">
    <property type="entry name" value="Nucleotide-diphossugar_trans"/>
</dbReference>
<keyword evidence="6" id="KW-0333">Golgi apparatus</keyword>
<feature type="transmembrane region" description="Helical" evidence="14">
    <location>
        <begin position="649"/>
        <end position="668"/>
    </location>
</feature>
<feature type="transmembrane region" description="Helical" evidence="14">
    <location>
        <begin position="27"/>
        <end position="45"/>
    </location>
</feature>
<dbReference type="Proteomes" id="UP000230069">
    <property type="component" value="Unassembled WGS sequence"/>
</dbReference>
<dbReference type="GO" id="GO:0016760">
    <property type="term" value="F:cellulose synthase (UDP-forming) activity"/>
    <property type="evidence" value="ECO:0007669"/>
    <property type="project" value="InterPro"/>
</dbReference>
<keyword evidence="8" id="KW-0961">Cell wall biogenesis/degradation</keyword>
<comment type="function">
    <text evidence="9">Thought to be a Golgi-localized beta-glycan synthase that polymerize the backbones of noncellulosic polysaccharides (hemicelluloses) of plant cell wall.</text>
</comment>
<keyword evidence="3" id="KW-0808">Transferase</keyword>
<name>A0A2G5C0R7_AQUCA</name>
<dbReference type="FunFam" id="3.90.550.10:FF:000112">
    <property type="entry name" value="Cellulose synthase-like protein E1"/>
    <property type="match status" value="1"/>
</dbReference>
<evidence type="ECO:0000256" key="5">
    <source>
        <dbReference type="ARBA" id="ARBA00022989"/>
    </source>
</evidence>
<evidence type="ECO:0000256" key="14">
    <source>
        <dbReference type="SAM" id="Phobius"/>
    </source>
</evidence>
<evidence type="ECO:0000256" key="10">
    <source>
        <dbReference type="ARBA" id="ARBA00060766"/>
    </source>
</evidence>